<dbReference type="Proteomes" id="UP001060919">
    <property type="component" value="Chromosome"/>
</dbReference>
<name>A0A915YKT9_9BACT</name>
<sequence>MTIATKLTTVSLPEHATTIFSSIISILYPTSTISTKS</sequence>
<keyword evidence="2" id="KW-1185">Reference proteome</keyword>
<accession>A0A915YKT9</accession>
<evidence type="ECO:0000313" key="1">
    <source>
        <dbReference type="EMBL" id="BDS14925.1"/>
    </source>
</evidence>
<dbReference type="AlphaFoldDB" id="A0A915YKT9"/>
<gene>
    <name evidence="1" type="ORF">AsAng_0057070</name>
</gene>
<proteinExistence type="predicted"/>
<dbReference type="KEGG" id="aup:AsAng_0057070"/>
<organism evidence="1 2">
    <name type="scientific">Aureispira anguillae</name>
    <dbReference type="NCBI Taxonomy" id="2864201"/>
    <lineage>
        <taxon>Bacteria</taxon>
        <taxon>Pseudomonadati</taxon>
        <taxon>Bacteroidota</taxon>
        <taxon>Saprospiria</taxon>
        <taxon>Saprospirales</taxon>
        <taxon>Saprospiraceae</taxon>
        <taxon>Aureispira</taxon>
    </lineage>
</organism>
<protein>
    <submittedName>
        <fullName evidence="1">Uncharacterized protein</fullName>
    </submittedName>
</protein>
<dbReference type="EMBL" id="AP026867">
    <property type="protein sequence ID" value="BDS14925.1"/>
    <property type="molecule type" value="Genomic_DNA"/>
</dbReference>
<reference evidence="1" key="1">
    <citation type="submission" date="2022-09" db="EMBL/GenBank/DDBJ databases">
        <title>Aureispira anguillicida sp. nov., isolated from Leptocephalus of Japanese eel Anguilla japonica.</title>
        <authorList>
            <person name="Yuasa K."/>
            <person name="Mekata T."/>
            <person name="Ikunari K."/>
        </authorList>
    </citation>
    <scope>NUCLEOTIDE SEQUENCE</scope>
    <source>
        <strain evidence="1">EL160426</strain>
    </source>
</reference>
<evidence type="ECO:0000313" key="2">
    <source>
        <dbReference type="Proteomes" id="UP001060919"/>
    </source>
</evidence>